<evidence type="ECO:0000313" key="3">
    <source>
        <dbReference type="EMBL" id="WAL63202.1"/>
    </source>
</evidence>
<gene>
    <name evidence="3" type="ORF">ORV05_19425</name>
</gene>
<dbReference type="InterPro" id="IPR001646">
    <property type="entry name" value="5peptide_repeat"/>
</dbReference>
<evidence type="ECO:0000256" key="2">
    <source>
        <dbReference type="SAM" id="SignalP"/>
    </source>
</evidence>
<dbReference type="Proteomes" id="UP001163203">
    <property type="component" value="Chromosome"/>
</dbReference>
<sequence>MPGKTRDDLRADCSRCFALCCVVPAFSASSDFAADKPPGTPCTNLRPDFRCSIHDRLRERGFPGCTVYDCFGAGQKVAQVTFGGRDWRQAPEEAERMFAVFPVVRDLHELLWYLHHAANLPGAAEVHTGLERAFAETEQLTLGEPGALLAVDVAAHRRKVNALLVRASELVRGKQEKVNLRGEDLIGRDFRKADLTAANLRGTRLLGADLRGAVLRLADLTGADLRGADLRGADLSSTLFLTQAQLDAARGDQSTRIPETLARPAHWTRSTST</sequence>
<feature type="signal peptide" evidence="2">
    <location>
        <begin position="1"/>
        <end position="33"/>
    </location>
</feature>
<dbReference type="SUPFAM" id="SSF141571">
    <property type="entry name" value="Pentapeptide repeat-like"/>
    <property type="match status" value="1"/>
</dbReference>
<dbReference type="Pfam" id="PF00805">
    <property type="entry name" value="Pentapeptide"/>
    <property type="match status" value="1"/>
</dbReference>
<reference evidence="3" key="1">
    <citation type="submission" date="2022-11" db="EMBL/GenBank/DDBJ databases">
        <authorList>
            <person name="Mo P."/>
        </authorList>
    </citation>
    <scope>NUCLEOTIDE SEQUENCE</scope>
    <source>
        <strain evidence="3">HUAS 11-8</strain>
    </source>
</reference>
<keyword evidence="2" id="KW-0732">Signal</keyword>
<accession>A0ABY7AWA2</accession>
<keyword evidence="4" id="KW-1185">Reference proteome</keyword>
<organism evidence="3 4">
    <name type="scientific">Amycolatopsis cynarae</name>
    <dbReference type="NCBI Taxonomy" id="2995223"/>
    <lineage>
        <taxon>Bacteria</taxon>
        <taxon>Bacillati</taxon>
        <taxon>Actinomycetota</taxon>
        <taxon>Actinomycetes</taxon>
        <taxon>Pseudonocardiales</taxon>
        <taxon>Pseudonocardiaceae</taxon>
        <taxon>Amycolatopsis</taxon>
    </lineage>
</organism>
<dbReference type="PANTHER" id="PTHR47200">
    <property type="entry name" value="THYLAKOID LUMENAL 15 KDA PROTEIN 1, CHLOROPLASTIC"/>
    <property type="match status" value="1"/>
</dbReference>
<evidence type="ECO:0000313" key="4">
    <source>
        <dbReference type="Proteomes" id="UP001163203"/>
    </source>
</evidence>
<name>A0ABY7AWA2_9PSEU</name>
<dbReference type="EMBL" id="CP113836">
    <property type="protein sequence ID" value="WAL63202.1"/>
    <property type="molecule type" value="Genomic_DNA"/>
</dbReference>
<dbReference type="RefSeq" id="WP_268440963.1">
    <property type="nucleotide sequence ID" value="NZ_CP113836.1"/>
</dbReference>
<evidence type="ECO:0000256" key="1">
    <source>
        <dbReference type="SAM" id="MobiDB-lite"/>
    </source>
</evidence>
<dbReference type="Gene3D" id="2.160.20.80">
    <property type="entry name" value="E3 ubiquitin-protein ligase SopA"/>
    <property type="match status" value="1"/>
</dbReference>
<feature type="chain" id="PRO_5046565649" evidence="2">
    <location>
        <begin position="34"/>
        <end position="273"/>
    </location>
</feature>
<protein>
    <submittedName>
        <fullName evidence="3">Pentapeptide repeat-containing protein</fullName>
    </submittedName>
</protein>
<dbReference type="InterPro" id="IPR044213">
    <property type="entry name" value="At2g44920-like"/>
</dbReference>
<dbReference type="PANTHER" id="PTHR47200:SF2">
    <property type="entry name" value="THYLAKOID LUMENAL 15 KDA PROTEIN 1, CHLOROPLASTIC"/>
    <property type="match status" value="1"/>
</dbReference>
<proteinExistence type="predicted"/>
<feature type="region of interest" description="Disordered" evidence="1">
    <location>
        <begin position="251"/>
        <end position="273"/>
    </location>
</feature>